<dbReference type="Proteomes" id="UP000199306">
    <property type="component" value="Unassembled WGS sequence"/>
</dbReference>
<dbReference type="OrthoDB" id="1490014at2"/>
<proteinExistence type="predicted"/>
<name>A0A1I5Y8C6_9BACT</name>
<accession>A0A1I5Y8C6</accession>
<protein>
    <submittedName>
        <fullName evidence="2">Gliding motility-associated C-terminal domain-containing protein</fullName>
    </submittedName>
</protein>
<dbReference type="AlphaFoldDB" id="A0A1I5Y8C6"/>
<gene>
    <name evidence="2" type="ORF">SAMN04515674_11792</name>
</gene>
<reference evidence="2 3" key="1">
    <citation type="submission" date="2016-10" db="EMBL/GenBank/DDBJ databases">
        <authorList>
            <person name="de Groot N.N."/>
        </authorList>
    </citation>
    <scope>NUCLEOTIDE SEQUENCE [LARGE SCALE GENOMIC DNA]</scope>
    <source>
        <strain evidence="3">E92,LMG 26720,CCM 7988</strain>
    </source>
</reference>
<dbReference type="PROSITE" id="PS50866">
    <property type="entry name" value="GOLD"/>
    <property type="match status" value="1"/>
</dbReference>
<evidence type="ECO:0000313" key="3">
    <source>
        <dbReference type="Proteomes" id="UP000199306"/>
    </source>
</evidence>
<dbReference type="Pfam" id="PF13585">
    <property type="entry name" value="CHU_C"/>
    <property type="match status" value="1"/>
</dbReference>
<evidence type="ECO:0000313" key="2">
    <source>
        <dbReference type="EMBL" id="SFQ40456.1"/>
    </source>
</evidence>
<dbReference type="STRING" id="1079859.SAMN04515674_11792"/>
<dbReference type="InterPro" id="IPR009038">
    <property type="entry name" value="GOLD_dom"/>
</dbReference>
<evidence type="ECO:0000259" key="1">
    <source>
        <dbReference type="PROSITE" id="PS50866"/>
    </source>
</evidence>
<organism evidence="2 3">
    <name type="scientific">Pseudarcicella hirudinis</name>
    <dbReference type="NCBI Taxonomy" id="1079859"/>
    <lineage>
        <taxon>Bacteria</taxon>
        <taxon>Pseudomonadati</taxon>
        <taxon>Bacteroidota</taxon>
        <taxon>Cytophagia</taxon>
        <taxon>Cytophagales</taxon>
        <taxon>Flectobacillaceae</taxon>
        <taxon>Pseudarcicella</taxon>
    </lineage>
</organism>
<sequence>MKYLYVVIISLLGLIPLSVSATHIVGGEIQMEPVSNQAPFTHLLTLNLYFDDINGNVQAMDQMIRLAVYRKKDNYFMGFAELPIVSNAIIGYTNPSCEPNNSIRTRLIKYSRLTSFQEDQFDDPGGYYIVWERCCRNAIITNIVSPNSSGSVFYLAFPALRQNGTTFKNASPKFVNLTGDYICRGTPFTFEFGATDPDGDSLTYKLVTPYNGFTSPQLPNPDIPTGSSSYPEVRWGAGYSLQNIIPGPKPLSVNPRTGRLSVTASELGLYVFCVLTEEFRNGKKIGEVRRDFQLKVIDCIANAKPMIGLKEQGKNNFYRSTDVITIKKADKKCLNILATDINLGQSVNVVLQPVNFSGNNYTITPGETRINSRGDSLRAQLCLGECLESFDGKPLIFDLIASDNGCPQPQYDTLRVQVYVEPLSNNKPSILTDLLKNFAEVQAGKQIRFNVLGKDLDNDEITVEARGRGFSLAAYGMNFSGGTATGLFNSPFTWTPDCNQIRKDDYIVDFFITDKRCGRIQKDSVTVTLKALPRTSTPPTVVTTLLNSTIEIVLNGTEEQQLNFDVIANDSDNDPIKLYAQTVGPDFKSLGITWSAKDGVGRINSPFAWKIDCKALLNKEIQTLKINFITEDNSCQPNRFDTVAVNITLKNKLSNFDFKPANIITPNGDGKNDNFTIAEIPEDNCFEKFESIVFFNRWGQEVYRSIDRNFKWEAEGLAVGTYYYALKFTKREFKGWVELLR</sequence>
<keyword evidence="3" id="KW-1185">Reference proteome</keyword>
<dbReference type="RefSeq" id="WP_092019346.1">
    <property type="nucleotide sequence ID" value="NZ_FOXH01000017.1"/>
</dbReference>
<feature type="domain" description="GOLD" evidence="1">
    <location>
        <begin position="132"/>
        <end position="294"/>
    </location>
</feature>
<dbReference type="EMBL" id="FOXH01000017">
    <property type="protein sequence ID" value="SFQ40456.1"/>
    <property type="molecule type" value="Genomic_DNA"/>
</dbReference>